<sequence length="450" mass="48901">MIEFETIGGVGDGDPTTGSGTDNARAFARAEAMAQQGYGIKFKSRACYKTTEQINAHDMYWIGDTVSRPIIFGWFSDKGKKIIGRSKGYQPLSVCVIGIKFHRCGPYAEHGIVIDNIKNLYFDIAVTSDPGAQGGAIGISPFYPENRQSRNCYIKAEITNSGDYGVQFGSVNGAVVDVSAVDCYREVIGIEPIVKDSFEVGESDIVENAIFPKDVRLSNAQPILYCRGVGPRGPLVPGKHYFIIENEDRSISLSDSRSSSLQRRKLDLSGVGGSHYFVCAAVVENVFVRSANIVDNQSKKPSLYANTMGYIVVTGNSGGIIDNVKFGEVYIEGNQIFSKSRSIGLYVQGVQNLTIDNVKVRGCDDGIVVGDGWLNGMFDQNGRPIRVENGYAKLLSKNVFIVNPDLVDYRKNGVLLRGSGGAVLGGSFRSRVRDGRGLSREVFDRSTSAP</sequence>
<dbReference type="RefSeq" id="WP_346247084.1">
    <property type="nucleotide sequence ID" value="NZ_JBDIZK010000007.1"/>
</dbReference>
<dbReference type="InterPro" id="IPR011050">
    <property type="entry name" value="Pectin_lyase_fold/virulence"/>
</dbReference>
<feature type="compositionally biased region" description="Low complexity" evidence="1">
    <location>
        <begin position="13"/>
        <end position="22"/>
    </location>
</feature>
<organism evidence="2 3">
    <name type="scientific">Sphingomonas rustica</name>
    <dbReference type="NCBI Taxonomy" id="3103142"/>
    <lineage>
        <taxon>Bacteria</taxon>
        <taxon>Pseudomonadati</taxon>
        <taxon>Pseudomonadota</taxon>
        <taxon>Alphaproteobacteria</taxon>
        <taxon>Sphingomonadales</taxon>
        <taxon>Sphingomonadaceae</taxon>
        <taxon>Sphingomonas</taxon>
    </lineage>
</organism>
<evidence type="ECO:0008006" key="4">
    <source>
        <dbReference type="Google" id="ProtNLM"/>
    </source>
</evidence>
<comment type="caution">
    <text evidence="2">The sequence shown here is derived from an EMBL/GenBank/DDBJ whole genome shotgun (WGS) entry which is preliminary data.</text>
</comment>
<evidence type="ECO:0000256" key="1">
    <source>
        <dbReference type="SAM" id="MobiDB-lite"/>
    </source>
</evidence>
<evidence type="ECO:0000313" key="2">
    <source>
        <dbReference type="EMBL" id="MEN3748068.1"/>
    </source>
</evidence>
<dbReference type="SUPFAM" id="SSF51126">
    <property type="entry name" value="Pectin lyase-like"/>
    <property type="match status" value="1"/>
</dbReference>
<proteinExistence type="predicted"/>
<dbReference type="Proteomes" id="UP001427805">
    <property type="component" value="Unassembled WGS sequence"/>
</dbReference>
<keyword evidence="3" id="KW-1185">Reference proteome</keyword>
<accession>A0ABV0B932</accession>
<feature type="region of interest" description="Disordered" evidence="1">
    <location>
        <begin position="1"/>
        <end position="22"/>
    </location>
</feature>
<dbReference type="Gene3D" id="2.160.20.10">
    <property type="entry name" value="Single-stranded right-handed beta-helix, Pectin lyase-like"/>
    <property type="match status" value="1"/>
</dbReference>
<name>A0ABV0B932_9SPHN</name>
<dbReference type="InterPro" id="IPR012334">
    <property type="entry name" value="Pectin_lyas_fold"/>
</dbReference>
<evidence type="ECO:0000313" key="3">
    <source>
        <dbReference type="Proteomes" id="UP001427805"/>
    </source>
</evidence>
<gene>
    <name evidence="2" type="ORF">TPR58_12905</name>
</gene>
<reference evidence="2 3" key="1">
    <citation type="submission" date="2024-05" db="EMBL/GenBank/DDBJ databases">
        <title>Sphingomonas sp. HF-S3 16S ribosomal RNA gene Genome sequencing and assembly.</title>
        <authorList>
            <person name="Lee H."/>
        </authorList>
    </citation>
    <scope>NUCLEOTIDE SEQUENCE [LARGE SCALE GENOMIC DNA]</scope>
    <source>
        <strain evidence="2 3">HF-S3</strain>
    </source>
</reference>
<protein>
    <recommendedName>
        <fullName evidence="4">Right-handed parallel beta-helix repeat-containing protein</fullName>
    </recommendedName>
</protein>
<dbReference type="EMBL" id="JBDIZK010000007">
    <property type="protein sequence ID" value="MEN3748068.1"/>
    <property type="molecule type" value="Genomic_DNA"/>
</dbReference>